<evidence type="ECO:0000259" key="3">
    <source>
        <dbReference type="Pfam" id="PF04324"/>
    </source>
</evidence>
<dbReference type="CDD" id="cd19946">
    <property type="entry name" value="GlpA-like_Fer2_BFD-like"/>
    <property type="match status" value="1"/>
</dbReference>
<dbReference type="EMBL" id="LOJF01000009">
    <property type="protein sequence ID" value="KUH58368.1"/>
    <property type="molecule type" value="Genomic_DNA"/>
</dbReference>
<dbReference type="Gene3D" id="3.30.9.10">
    <property type="entry name" value="D-Amino Acid Oxidase, subunit A, domain 2"/>
    <property type="match status" value="1"/>
</dbReference>
<dbReference type="InterPro" id="IPR041854">
    <property type="entry name" value="BFD-like_2Fe2S-bd_dom_sf"/>
</dbReference>
<evidence type="ECO:0000259" key="2">
    <source>
        <dbReference type="Pfam" id="PF01266"/>
    </source>
</evidence>
<proteinExistence type="predicted"/>
<feature type="compositionally biased region" description="Basic and acidic residues" evidence="1">
    <location>
        <begin position="480"/>
        <end position="494"/>
    </location>
</feature>
<dbReference type="SUPFAM" id="SSF54373">
    <property type="entry name" value="FAD-linked reductases, C-terminal domain"/>
    <property type="match status" value="1"/>
</dbReference>
<dbReference type="Pfam" id="PF01266">
    <property type="entry name" value="DAO"/>
    <property type="match status" value="1"/>
</dbReference>
<accession>A0A100YVB9</accession>
<dbReference type="InterPro" id="IPR006076">
    <property type="entry name" value="FAD-dep_OxRdtase"/>
</dbReference>
<dbReference type="Pfam" id="PF04324">
    <property type="entry name" value="Fer2_BFD"/>
    <property type="match status" value="1"/>
</dbReference>
<dbReference type="STRING" id="1299998.AUL39_04995"/>
<evidence type="ECO:0000256" key="1">
    <source>
        <dbReference type="SAM" id="MobiDB-lite"/>
    </source>
</evidence>
<name>A0A100YVB9_TRASO</name>
<dbReference type="OrthoDB" id="9801699at2"/>
<evidence type="ECO:0000313" key="5">
    <source>
        <dbReference type="Proteomes" id="UP000054078"/>
    </source>
</evidence>
<reference evidence="4 5" key="1">
    <citation type="submission" date="2015-12" db="EMBL/GenBank/DDBJ databases">
        <title>Draft Genome Sequence of Olsenella scatoligenes SK9K4T; a Producer of 3-Methylindole- (skatole) and 4-Methylphenol- (p-cresol) Isolated from Pig Feces.</title>
        <authorList>
            <person name="Li X."/>
            <person name="Borg B."/>
            <person name="Canibe N."/>
        </authorList>
    </citation>
    <scope>NUCLEOTIDE SEQUENCE [LARGE SCALE GENOMIC DNA]</scope>
    <source>
        <strain evidence="4 5">SK9K4</strain>
    </source>
</reference>
<organism evidence="4 5">
    <name type="scientific">Tractidigestivibacter scatoligenes</name>
    <name type="common">Olsenella scatoligenes</name>
    <dbReference type="NCBI Taxonomy" id="1299998"/>
    <lineage>
        <taxon>Bacteria</taxon>
        <taxon>Bacillati</taxon>
        <taxon>Actinomycetota</taxon>
        <taxon>Coriobacteriia</taxon>
        <taxon>Coriobacteriales</taxon>
        <taxon>Atopobiaceae</taxon>
        <taxon>Tractidigestivibacter</taxon>
    </lineage>
</organism>
<dbReference type="PANTHER" id="PTHR42720">
    <property type="entry name" value="GLYCEROL-3-PHOSPHATE DEHYDROGENASE"/>
    <property type="match status" value="1"/>
</dbReference>
<dbReference type="AlphaFoldDB" id="A0A100YVB9"/>
<sequence length="494" mass="52767">MQENERHYDVVVIGAGVSGCATARELAKTTASVCVVEREDDVCCGTSKANSAIVHAGYDATPGSLMARLNVEGNALMYELAKKLQFTVKNIGSLVVCTSERDMDGLRELFARGVANGVPDLKIVDRDTLRSMEPNISPNAVGALWAPTAGIVDPFGLNVALAENAATNGVDFIFNAPVTSIERRPEGCFALVTPRGRIFARCVVNAAGVYADQIHNMVCEDKLEIIPRRGQYMLLDTTAGNHVHHVVFALPSKMGKGVLVSPTIHGNLIVGPTAEDIQDKEGTDTTASGLAEVAEKCGITVADVPLREVITSFSGLRAHRAEHEFLIGENPSAPGFVDCSAIESPGLTASPAIGRMVAGIVSNILGLEERPSGEFVDTRRGIPNMNDLSFEQWGSLCEENPLYGRVICRCCHVTEAQIVDAIHRPVGARSLDGVKRRTGACMGRCQAGFCTPKIMEILSRELPDVTMENVTKSGPGSEFIEGHAKNAISKEARA</sequence>
<keyword evidence="5" id="KW-1185">Reference proteome</keyword>
<gene>
    <name evidence="4" type="ORF">AUL39_04995</name>
</gene>
<dbReference type="Gene3D" id="3.50.50.60">
    <property type="entry name" value="FAD/NAD(P)-binding domain"/>
    <property type="match status" value="1"/>
</dbReference>
<feature type="domain" description="BFD-like [2Fe-2S]-binding" evidence="3">
    <location>
        <begin position="406"/>
        <end position="459"/>
    </location>
</feature>
<dbReference type="RefSeq" id="WP_059054342.1">
    <property type="nucleotide sequence ID" value="NZ_LOJF01000009.1"/>
</dbReference>
<feature type="region of interest" description="Disordered" evidence="1">
    <location>
        <begin position="473"/>
        <end position="494"/>
    </location>
</feature>
<dbReference type="InterPro" id="IPR007419">
    <property type="entry name" value="BFD-like_2Fe2S-bd_dom"/>
</dbReference>
<dbReference type="InterPro" id="IPR036188">
    <property type="entry name" value="FAD/NAD-bd_sf"/>
</dbReference>
<feature type="domain" description="FAD dependent oxidoreductase" evidence="2">
    <location>
        <begin position="9"/>
        <end position="358"/>
    </location>
</feature>
<dbReference type="InterPro" id="IPR052745">
    <property type="entry name" value="G3P_Oxidase/Oxidoreductase"/>
</dbReference>
<protein>
    <submittedName>
        <fullName evidence="4">FAD/NAD(P)-binding oxidoreductase</fullName>
    </submittedName>
</protein>
<dbReference type="PROSITE" id="PS51257">
    <property type="entry name" value="PROKAR_LIPOPROTEIN"/>
    <property type="match status" value="1"/>
</dbReference>
<evidence type="ECO:0000313" key="4">
    <source>
        <dbReference type="EMBL" id="KUH58368.1"/>
    </source>
</evidence>
<dbReference type="Gene3D" id="1.10.10.1100">
    <property type="entry name" value="BFD-like [2Fe-2S]-binding domain"/>
    <property type="match status" value="1"/>
</dbReference>
<dbReference type="SUPFAM" id="SSF51905">
    <property type="entry name" value="FAD/NAD(P)-binding domain"/>
    <property type="match status" value="1"/>
</dbReference>
<dbReference type="PANTHER" id="PTHR42720:SF1">
    <property type="entry name" value="GLYCEROL 3-PHOSPHATE OXIDASE"/>
    <property type="match status" value="1"/>
</dbReference>
<comment type="caution">
    <text evidence="4">The sequence shown here is derived from an EMBL/GenBank/DDBJ whole genome shotgun (WGS) entry which is preliminary data.</text>
</comment>
<dbReference type="Proteomes" id="UP000054078">
    <property type="component" value="Unassembled WGS sequence"/>
</dbReference>